<dbReference type="Proteomes" id="UP000824120">
    <property type="component" value="Chromosome 3"/>
</dbReference>
<gene>
    <name evidence="2" type="ORF">H5410_018210</name>
</gene>
<dbReference type="InterPro" id="IPR044690">
    <property type="entry name" value="CAS_plant"/>
</dbReference>
<dbReference type="GO" id="GO:0090333">
    <property type="term" value="P:regulation of stomatal closure"/>
    <property type="evidence" value="ECO:0007669"/>
    <property type="project" value="InterPro"/>
</dbReference>
<protein>
    <recommendedName>
        <fullName evidence="1">Rhodanese domain-containing protein</fullName>
    </recommendedName>
</protein>
<feature type="domain" description="Rhodanese" evidence="1">
    <location>
        <begin position="39"/>
        <end position="105"/>
    </location>
</feature>
<sequence>MSTDKYVYTYAYVLLVYYSLEDLPSKVKNLVRNPKKVEAEIVALKISFLKKVNKGSNIVIMDSYSDSAKTVAKSLTSFGFNNCWIMTDGFSGGKGWLQSRLGTDSYNFSFAEILSPSRVIPGRRFGTTGTVKLLSD</sequence>
<organism evidence="2 3">
    <name type="scientific">Solanum commersonii</name>
    <name type="common">Commerson's wild potato</name>
    <name type="synonym">Commerson's nightshade</name>
    <dbReference type="NCBI Taxonomy" id="4109"/>
    <lineage>
        <taxon>Eukaryota</taxon>
        <taxon>Viridiplantae</taxon>
        <taxon>Streptophyta</taxon>
        <taxon>Embryophyta</taxon>
        <taxon>Tracheophyta</taxon>
        <taxon>Spermatophyta</taxon>
        <taxon>Magnoliopsida</taxon>
        <taxon>eudicotyledons</taxon>
        <taxon>Gunneridae</taxon>
        <taxon>Pentapetalae</taxon>
        <taxon>asterids</taxon>
        <taxon>lamiids</taxon>
        <taxon>Solanales</taxon>
        <taxon>Solanaceae</taxon>
        <taxon>Solanoideae</taxon>
        <taxon>Solaneae</taxon>
        <taxon>Solanum</taxon>
    </lineage>
</organism>
<keyword evidence="3" id="KW-1185">Reference proteome</keyword>
<dbReference type="Gene3D" id="3.40.250.10">
    <property type="entry name" value="Rhodanese-like domain"/>
    <property type="match status" value="1"/>
</dbReference>
<comment type="caution">
    <text evidence="2">The sequence shown here is derived from an EMBL/GenBank/DDBJ whole genome shotgun (WGS) entry which is preliminary data.</text>
</comment>
<reference evidence="2 3" key="1">
    <citation type="submission" date="2020-09" db="EMBL/GenBank/DDBJ databases">
        <title>De no assembly of potato wild relative species, Solanum commersonii.</title>
        <authorList>
            <person name="Cho K."/>
        </authorList>
    </citation>
    <scope>NUCLEOTIDE SEQUENCE [LARGE SCALE GENOMIC DNA]</scope>
    <source>
        <strain evidence="2">LZ3.2</strain>
        <tissue evidence="2">Leaf</tissue>
    </source>
</reference>
<dbReference type="AlphaFoldDB" id="A0A9J6A254"/>
<dbReference type="InterPro" id="IPR036873">
    <property type="entry name" value="Rhodanese-like_dom_sf"/>
</dbReference>
<dbReference type="GO" id="GO:0009704">
    <property type="term" value="P:de-etiolation"/>
    <property type="evidence" value="ECO:0007669"/>
    <property type="project" value="InterPro"/>
</dbReference>
<dbReference type="PANTHER" id="PTHR34209:SF1">
    <property type="entry name" value="CALCIUM SENSING RECEPTOR, CHLOROPLASTIC"/>
    <property type="match status" value="1"/>
</dbReference>
<dbReference type="GO" id="GO:0071277">
    <property type="term" value="P:cellular response to calcium ion"/>
    <property type="evidence" value="ECO:0007669"/>
    <property type="project" value="InterPro"/>
</dbReference>
<name>A0A9J6A254_SOLCO</name>
<dbReference type="InterPro" id="IPR001763">
    <property type="entry name" value="Rhodanese-like_dom"/>
</dbReference>
<accession>A0A9J6A254</accession>
<dbReference type="EMBL" id="JACXVP010000003">
    <property type="protein sequence ID" value="KAG5618386.1"/>
    <property type="molecule type" value="Genomic_DNA"/>
</dbReference>
<dbReference type="PANTHER" id="PTHR34209">
    <property type="entry name" value="RHODANESE/CELL CYCLE CONTROL PHOSPHATASE SUPERFAMILY PROTEIN"/>
    <property type="match status" value="1"/>
</dbReference>
<evidence type="ECO:0000259" key="1">
    <source>
        <dbReference type="PROSITE" id="PS50206"/>
    </source>
</evidence>
<dbReference type="OrthoDB" id="2015023at2759"/>
<proteinExistence type="predicted"/>
<evidence type="ECO:0000313" key="3">
    <source>
        <dbReference type="Proteomes" id="UP000824120"/>
    </source>
</evidence>
<dbReference type="PROSITE" id="PS50206">
    <property type="entry name" value="RHODANESE_3"/>
    <property type="match status" value="1"/>
</dbReference>
<evidence type="ECO:0000313" key="2">
    <source>
        <dbReference type="EMBL" id="KAG5618386.1"/>
    </source>
</evidence>